<feature type="domain" description="LIM zinc-binding" evidence="10">
    <location>
        <begin position="21"/>
        <end position="80"/>
    </location>
</feature>
<dbReference type="GO" id="GO:0001725">
    <property type="term" value="C:stress fiber"/>
    <property type="evidence" value="ECO:0007669"/>
    <property type="project" value="TreeGrafter"/>
</dbReference>
<keyword evidence="3" id="KW-0597">Phosphoprotein</keyword>
<dbReference type="Gene3D" id="2.10.110.10">
    <property type="entry name" value="Cysteine Rich Protein"/>
    <property type="match status" value="4"/>
</dbReference>
<dbReference type="InterPro" id="IPR051618">
    <property type="entry name" value="Actin-binding_LIM"/>
</dbReference>
<feature type="domain" description="LIM zinc-binding" evidence="10">
    <location>
        <begin position="81"/>
        <end position="140"/>
    </location>
</feature>
<keyword evidence="6 8" id="KW-0862">Zinc</keyword>
<dbReference type="CDD" id="cd09328">
    <property type="entry name" value="LIM2_abLIM"/>
    <property type="match status" value="1"/>
</dbReference>
<dbReference type="GO" id="GO:0060271">
    <property type="term" value="P:cilium assembly"/>
    <property type="evidence" value="ECO:0007669"/>
    <property type="project" value="TreeGrafter"/>
</dbReference>
<feature type="region of interest" description="Disordered" evidence="9">
    <location>
        <begin position="310"/>
        <end position="330"/>
    </location>
</feature>
<feature type="compositionally biased region" description="Polar residues" evidence="9">
    <location>
        <begin position="318"/>
        <end position="330"/>
    </location>
</feature>
<protein>
    <submittedName>
        <fullName evidence="12">Actin binding LIM protein family member 3</fullName>
    </submittedName>
</protein>
<dbReference type="GO" id="GO:0046872">
    <property type="term" value="F:metal ion binding"/>
    <property type="evidence" value="ECO:0007669"/>
    <property type="project" value="UniProtKB-KW"/>
</dbReference>
<evidence type="ECO:0000256" key="2">
    <source>
        <dbReference type="ARBA" id="ARBA00022490"/>
    </source>
</evidence>
<dbReference type="PANTHER" id="PTHR24213:SF0">
    <property type="entry name" value="ACTIN-BINDING LIM PROTEIN 3"/>
    <property type="match status" value="1"/>
</dbReference>
<comment type="subcellular location">
    <subcellularLocation>
        <location evidence="1">Cytoplasm</location>
    </subcellularLocation>
</comment>
<keyword evidence="7 8" id="KW-0440">LIM domain</keyword>
<dbReference type="PROSITE" id="PS51089">
    <property type="entry name" value="HP"/>
    <property type="match status" value="1"/>
</dbReference>
<accession>A0A8C9CLZ7</accession>
<dbReference type="GO" id="GO:0051015">
    <property type="term" value="F:actin filament binding"/>
    <property type="evidence" value="ECO:0007669"/>
    <property type="project" value="TreeGrafter"/>
</dbReference>
<dbReference type="InterPro" id="IPR032402">
    <property type="entry name" value="AbLIM_anchor"/>
</dbReference>
<evidence type="ECO:0000256" key="7">
    <source>
        <dbReference type="ARBA" id="ARBA00023038"/>
    </source>
</evidence>
<reference evidence="12" key="3">
    <citation type="submission" date="2025-09" db="UniProtKB">
        <authorList>
            <consortium name="Ensembl"/>
        </authorList>
    </citation>
    <scope>IDENTIFICATION</scope>
</reference>
<evidence type="ECO:0000256" key="8">
    <source>
        <dbReference type="PROSITE-ProRule" id="PRU00125"/>
    </source>
</evidence>
<evidence type="ECO:0000313" key="13">
    <source>
        <dbReference type="Proteomes" id="UP000694554"/>
    </source>
</evidence>
<name>A0A8C9CLZ7_PHOSS</name>
<dbReference type="FunFam" id="2.10.110.10:FF:000004">
    <property type="entry name" value="actin-binding LIM protein 1 isoform X1"/>
    <property type="match status" value="1"/>
</dbReference>
<dbReference type="FunFam" id="2.10.110.10:FF:000003">
    <property type="entry name" value="actin-binding LIM protein 1 isoform X1"/>
    <property type="match status" value="1"/>
</dbReference>
<evidence type="ECO:0000256" key="1">
    <source>
        <dbReference type="ARBA" id="ARBA00004496"/>
    </source>
</evidence>
<dbReference type="GO" id="GO:0030032">
    <property type="term" value="P:lamellipodium assembly"/>
    <property type="evidence" value="ECO:0007669"/>
    <property type="project" value="TreeGrafter"/>
</dbReference>
<dbReference type="CDD" id="cd09330">
    <property type="entry name" value="LIM4_abLIM"/>
    <property type="match status" value="1"/>
</dbReference>
<keyword evidence="5" id="KW-0677">Repeat</keyword>
<evidence type="ECO:0000256" key="6">
    <source>
        <dbReference type="ARBA" id="ARBA00022833"/>
    </source>
</evidence>
<dbReference type="GO" id="GO:0005737">
    <property type="term" value="C:cytoplasm"/>
    <property type="evidence" value="ECO:0007669"/>
    <property type="project" value="UniProtKB-SubCell"/>
</dbReference>
<dbReference type="CDD" id="cd09327">
    <property type="entry name" value="LIM1_abLIM"/>
    <property type="match status" value="1"/>
</dbReference>
<dbReference type="SMART" id="SM00153">
    <property type="entry name" value="VHP"/>
    <property type="match status" value="1"/>
</dbReference>
<evidence type="ECO:0000313" key="12">
    <source>
        <dbReference type="Ensembl" id="ENSPSNP00000027162.1"/>
    </source>
</evidence>
<keyword evidence="13" id="KW-1185">Reference proteome</keyword>
<dbReference type="FunFam" id="2.10.110.10:FF:000024">
    <property type="entry name" value="actin-binding LIM protein 1 isoform X1"/>
    <property type="match status" value="1"/>
</dbReference>
<dbReference type="Pfam" id="PF00412">
    <property type="entry name" value="LIM"/>
    <property type="match status" value="4"/>
</dbReference>
<dbReference type="Proteomes" id="UP000694554">
    <property type="component" value="Chromosome 3"/>
</dbReference>
<evidence type="ECO:0000256" key="3">
    <source>
        <dbReference type="ARBA" id="ARBA00022553"/>
    </source>
</evidence>
<proteinExistence type="predicted"/>
<dbReference type="FunFam" id="1.10.950.10:FF:000001">
    <property type="entry name" value="actin-binding LIM protein 1 isoform X2"/>
    <property type="match status" value="1"/>
</dbReference>
<keyword evidence="4 8" id="KW-0479">Metal-binding</keyword>
<dbReference type="SUPFAM" id="SSF57716">
    <property type="entry name" value="Glucocorticoid receptor-like (DNA-binding domain)"/>
    <property type="match status" value="6"/>
</dbReference>
<dbReference type="GO" id="GO:0007010">
    <property type="term" value="P:cytoskeleton organization"/>
    <property type="evidence" value="ECO:0007669"/>
    <property type="project" value="InterPro"/>
</dbReference>
<dbReference type="PANTHER" id="PTHR24213">
    <property type="entry name" value="ACTIN-BINDING LIM PROTEIN"/>
    <property type="match status" value="1"/>
</dbReference>
<keyword evidence="2" id="KW-0963">Cytoplasm</keyword>
<dbReference type="InterPro" id="IPR003128">
    <property type="entry name" value="Villin_headpiece"/>
</dbReference>
<dbReference type="SUPFAM" id="SSF47050">
    <property type="entry name" value="VHP, Villin headpiece domain"/>
    <property type="match status" value="1"/>
</dbReference>
<dbReference type="FunFam" id="2.10.110.10:FF:000007">
    <property type="entry name" value="actin-binding LIM protein 1 isoform X1"/>
    <property type="match status" value="1"/>
</dbReference>
<feature type="domain" description="HP" evidence="11">
    <location>
        <begin position="497"/>
        <end position="565"/>
    </location>
</feature>
<evidence type="ECO:0000259" key="11">
    <source>
        <dbReference type="PROSITE" id="PS51089"/>
    </source>
</evidence>
<reference evidence="12" key="1">
    <citation type="submission" date="2019-08" db="EMBL/GenBank/DDBJ databases">
        <title>Phocoena sinus (Vaquita) genome, mPhoSin1, primary haplotype.</title>
        <authorList>
            <person name="Morin P."/>
            <person name="Mountcastle J."/>
            <person name="Fungtammasan C."/>
            <person name="Rhie A."/>
            <person name="Rojas-Bracho L."/>
            <person name="Smith C.R."/>
            <person name="Taylor B.L."/>
            <person name="Gulland F.M.D."/>
            <person name="Musser W."/>
            <person name="Houck M."/>
            <person name="Haase B."/>
            <person name="Paez S."/>
            <person name="Howe K."/>
            <person name="Torrance J."/>
            <person name="Formenti G."/>
            <person name="Phillippy A."/>
            <person name="Ryder O."/>
            <person name="Jarvis E.D."/>
            <person name="Fedrigo O."/>
        </authorList>
    </citation>
    <scope>NUCLEOTIDE SEQUENCE [LARGE SCALE GENOMIC DNA]</scope>
</reference>
<evidence type="ECO:0000256" key="5">
    <source>
        <dbReference type="ARBA" id="ARBA00022737"/>
    </source>
</evidence>
<sequence>MNTSIPYQQNPYNPRGSSSVIQCYRCGDTCKGEVVRVHNNHFHIRCFTCQVCGCGLAQSGFFFKNQEYICTQDYQQLYGTRCDSCRDFITGEVISALGRTYHPRCFVCSLCRKPFPIGDKVTFSGKECLCQTCSQSMTSSKPIKIRGPSHCAGCKEEIKHGQSLLALDKQWHVSCFKCQTCSIILTGEYISKDGVPYCESDYHSQFGIKCETCDRYISGRVLEAGGKHYHPACARCVRCHQMFTEGEEMYLTGSEVWHPICKQAARAEKKLKHRRTSETSISPPGSSIGSPNRVICDIYENLDLRQRRASSPGYIDSPTYSRQGMSPTFSRSPHHYYRSAGESNIYRKPPIYKRHGDLSTATKSKTSEDISQASKYSPAYSPDPYYAAESEYWTYHGSPKVPRARRFSSGGEEDDFDRSMHKLQSGIGRLILKEEMKARSSSYADPWTPPRSSTSSREALHTAGYDMSLNGSPRSHYLADSDPLISKSASLPAYRRNGLHRIYPYELLLVTTRGRNRLPKDVDRTRLERHLSQEEFYQVFGMTISEFDRLALWKRNELKKQARLF</sequence>
<dbReference type="PROSITE" id="PS00478">
    <property type="entry name" value="LIM_DOMAIN_1"/>
    <property type="match status" value="3"/>
</dbReference>
<feature type="compositionally biased region" description="Polar residues" evidence="9">
    <location>
        <begin position="359"/>
        <end position="372"/>
    </location>
</feature>
<dbReference type="AlphaFoldDB" id="A0A8C9CLZ7"/>
<dbReference type="PROSITE" id="PS50023">
    <property type="entry name" value="LIM_DOMAIN_2"/>
    <property type="match status" value="3"/>
</dbReference>
<evidence type="ECO:0000256" key="4">
    <source>
        <dbReference type="ARBA" id="ARBA00022723"/>
    </source>
</evidence>
<reference evidence="12" key="2">
    <citation type="submission" date="2025-08" db="UniProtKB">
        <authorList>
            <consortium name="Ensembl"/>
        </authorList>
    </citation>
    <scope>IDENTIFICATION</scope>
</reference>
<dbReference type="Pfam" id="PF16182">
    <property type="entry name" value="AbLIM_anchor"/>
    <property type="match status" value="1"/>
</dbReference>
<dbReference type="GeneTree" id="ENSGT00950000182850"/>
<gene>
    <name evidence="12" type="primary">ABLIM3</name>
</gene>
<organism evidence="12 13">
    <name type="scientific">Phocoena sinus</name>
    <name type="common">Vaquita</name>
    <dbReference type="NCBI Taxonomy" id="42100"/>
    <lineage>
        <taxon>Eukaryota</taxon>
        <taxon>Metazoa</taxon>
        <taxon>Chordata</taxon>
        <taxon>Craniata</taxon>
        <taxon>Vertebrata</taxon>
        <taxon>Euteleostomi</taxon>
        <taxon>Mammalia</taxon>
        <taxon>Eutheria</taxon>
        <taxon>Laurasiatheria</taxon>
        <taxon>Artiodactyla</taxon>
        <taxon>Whippomorpha</taxon>
        <taxon>Cetacea</taxon>
        <taxon>Odontoceti</taxon>
        <taxon>Phocoenidae</taxon>
        <taxon>Phocoena</taxon>
    </lineage>
</organism>
<dbReference type="InterPro" id="IPR001781">
    <property type="entry name" value="Znf_LIM"/>
</dbReference>
<feature type="domain" description="LIM zinc-binding" evidence="10">
    <location>
        <begin position="149"/>
        <end position="208"/>
    </location>
</feature>
<dbReference type="CDD" id="cd09329">
    <property type="entry name" value="LIM3_abLIM"/>
    <property type="match status" value="1"/>
</dbReference>
<evidence type="ECO:0000256" key="9">
    <source>
        <dbReference type="SAM" id="MobiDB-lite"/>
    </source>
</evidence>
<dbReference type="Ensembl" id="ENSPSNT00000030530.1">
    <property type="protein sequence ID" value="ENSPSNP00000027162.1"/>
    <property type="gene ID" value="ENSPSNG00000019641.1"/>
</dbReference>
<dbReference type="Gene3D" id="1.10.950.10">
    <property type="entry name" value="Villin headpiece domain"/>
    <property type="match status" value="1"/>
</dbReference>
<dbReference type="Pfam" id="PF02209">
    <property type="entry name" value="VHP"/>
    <property type="match status" value="1"/>
</dbReference>
<evidence type="ECO:0000259" key="10">
    <source>
        <dbReference type="PROSITE" id="PS50023"/>
    </source>
</evidence>
<feature type="region of interest" description="Disordered" evidence="9">
    <location>
        <begin position="356"/>
        <end position="378"/>
    </location>
</feature>
<dbReference type="InterPro" id="IPR036886">
    <property type="entry name" value="Villin_headpiece_dom_sf"/>
</dbReference>
<dbReference type="SMART" id="SM00132">
    <property type="entry name" value="LIM"/>
    <property type="match status" value="4"/>
</dbReference>